<name>A0A1G7UWQ5_9RHOO</name>
<keyword evidence="4 10" id="KW-0132">Cell division</keyword>
<dbReference type="GO" id="GO:0000917">
    <property type="term" value="P:division septum assembly"/>
    <property type="evidence" value="ECO:0007669"/>
    <property type="project" value="UniProtKB-KW"/>
</dbReference>
<evidence type="ECO:0000313" key="10">
    <source>
        <dbReference type="EMBL" id="SDG51973.1"/>
    </source>
</evidence>
<dbReference type="Pfam" id="PF05164">
    <property type="entry name" value="ZapA"/>
    <property type="match status" value="1"/>
</dbReference>
<keyword evidence="3" id="KW-0963">Cytoplasm</keyword>
<dbReference type="Gene3D" id="1.20.5.50">
    <property type="match status" value="1"/>
</dbReference>
<dbReference type="GO" id="GO:0030428">
    <property type="term" value="C:cell septum"/>
    <property type="evidence" value="ECO:0007669"/>
    <property type="project" value="TreeGrafter"/>
</dbReference>
<evidence type="ECO:0000256" key="9">
    <source>
        <dbReference type="ARBA" id="ARBA00033158"/>
    </source>
</evidence>
<dbReference type="Gene3D" id="3.30.160.880">
    <property type="entry name" value="Cell division protein ZapA protomer, N-terminal domain"/>
    <property type="match status" value="1"/>
</dbReference>
<dbReference type="RefSeq" id="WP_091931442.1">
    <property type="nucleotide sequence ID" value="NZ_FNCY01000001.1"/>
</dbReference>
<dbReference type="InterPro" id="IPR036192">
    <property type="entry name" value="Cell_div_ZapA-like_sf"/>
</dbReference>
<evidence type="ECO:0000256" key="3">
    <source>
        <dbReference type="ARBA" id="ARBA00022490"/>
    </source>
</evidence>
<evidence type="ECO:0000256" key="7">
    <source>
        <dbReference type="ARBA" id="ARBA00024910"/>
    </source>
</evidence>
<dbReference type="OrthoDB" id="5297208at2"/>
<dbReference type="GO" id="GO:0005829">
    <property type="term" value="C:cytosol"/>
    <property type="evidence" value="ECO:0007669"/>
    <property type="project" value="TreeGrafter"/>
</dbReference>
<comment type="subcellular location">
    <subcellularLocation>
        <location evidence="1">Cytoplasm</location>
    </subcellularLocation>
</comment>
<dbReference type="GO" id="GO:0032153">
    <property type="term" value="C:cell division site"/>
    <property type="evidence" value="ECO:0007669"/>
    <property type="project" value="TreeGrafter"/>
</dbReference>
<organism evidence="10 11">
    <name type="scientific">Propionivibrio dicarboxylicus</name>
    <dbReference type="NCBI Taxonomy" id="83767"/>
    <lineage>
        <taxon>Bacteria</taxon>
        <taxon>Pseudomonadati</taxon>
        <taxon>Pseudomonadota</taxon>
        <taxon>Betaproteobacteria</taxon>
        <taxon>Rhodocyclales</taxon>
        <taxon>Rhodocyclaceae</taxon>
        <taxon>Propionivibrio</taxon>
    </lineage>
</organism>
<reference evidence="10 11" key="1">
    <citation type="submission" date="2016-10" db="EMBL/GenBank/DDBJ databases">
        <authorList>
            <person name="de Groot N.N."/>
        </authorList>
    </citation>
    <scope>NUCLEOTIDE SEQUENCE [LARGE SCALE GENOMIC DNA]</scope>
    <source>
        <strain evidence="10 11">DSM 5885</strain>
    </source>
</reference>
<evidence type="ECO:0000256" key="5">
    <source>
        <dbReference type="ARBA" id="ARBA00023210"/>
    </source>
</evidence>
<proteinExistence type="predicted"/>
<dbReference type="GO" id="GO:0043093">
    <property type="term" value="P:FtsZ-dependent cytokinesis"/>
    <property type="evidence" value="ECO:0007669"/>
    <property type="project" value="TreeGrafter"/>
</dbReference>
<dbReference type="InterPro" id="IPR007838">
    <property type="entry name" value="Cell_div_ZapA-like"/>
</dbReference>
<dbReference type="PANTHER" id="PTHR34981:SF1">
    <property type="entry name" value="CELL DIVISION PROTEIN ZAPA"/>
    <property type="match status" value="1"/>
</dbReference>
<dbReference type="STRING" id="83767.SAMN05660652_00018"/>
<evidence type="ECO:0000256" key="6">
    <source>
        <dbReference type="ARBA" id="ARBA00023306"/>
    </source>
</evidence>
<evidence type="ECO:0000313" key="11">
    <source>
        <dbReference type="Proteomes" id="UP000198607"/>
    </source>
</evidence>
<keyword evidence="5" id="KW-0717">Septation</keyword>
<evidence type="ECO:0000256" key="4">
    <source>
        <dbReference type="ARBA" id="ARBA00022618"/>
    </source>
</evidence>
<sequence>MPNDVTFLDIVLLGKEYRVACPPEEREALQAAVAFVDGKMHEIAEKTRSNISERIAVMAALNIAHEHLNLKASADTPQLTAESETGVDIAALMRRIQDMEAQLDAALASQEKLF</sequence>
<gene>
    <name evidence="10" type="ORF">SAMN05660652_00018</name>
</gene>
<comment type="subunit">
    <text evidence="8">Homodimer. Interacts with FtsZ.</text>
</comment>
<evidence type="ECO:0000256" key="8">
    <source>
        <dbReference type="ARBA" id="ARBA00026068"/>
    </source>
</evidence>
<keyword evidence="6" id="KW-0131">Cell cycle</keyword>
<protein>
    <recommendedName>
        <fullName evidence="2">Cell division protein ZapA</fullName>
    </recommendedName>
    <alternativeName>
        <fullName evidence="9">Z ring-associated protein ZapA</fullName>
    </alternativeName>
</protein>
<evidence type="ECO:0000256" key="2">
    <source>
        <dbReference type="ARBA" id="ARBA00015195"/>
    </source>
</evidence>
<dbReference type="GO" id="GO:0000921">
    <property type="term" value="P:septin ring assembly"/>
    <property type="evidence" value="ECO:0007669"/>
    <property type="project" value="TreeGrafter"/>
</dbReference>
<dbReference type="Proteomes" id="UP000198607">
    <property type="component" value="Unassembled WGS sequence"/>
</dbReference>
<accession>A0A1G7UWQ5</accession>
<evidence type="ECO:0000256" key="1">
    <source>
        <dbReference type="ARBA" id="ARBA00004496"/>
    </source>
</evidence>
<dbReference type="InterPro" id="IPR042233">
    <property type="entry name" value="Cell_div_ZapA_N"/>
</dbReference>
<dbReference type="AlphaFoldDB" id="A0A1G7UWQ5"/>
<keyword evidence="11" id="KW-1185">Reference proteome</keyword>
<dbReference type="SUPFAM" id="SSF102829">
    <property type="entry name" value="Cell division protein ZapA-like"/>
    <property type="match status" value="1"/>
</dbReference>
<comment type="function">
    <text evidence="7">Activator of cell division through the inhibition of FtsZ GTPase activity, therefore promoting FtsZ assembly into bundles of protofilaments necessary for the formation of the division Z ring. It is recruited early at mid-cell but it is not essential for cell division.</text>
</comment>
<dbReference type="PANTHER" id="PTHR34981">
    <property type="entry name" value="CELL DIVISION PROTEIN ZAPA"/>
    <property type="match status" value="1"/>
</dbReference>
<dbReference type="EMBL" id="FNCY01000001">
    <property type="protein sequence ID" value="SDG51973.1"/>
    <property type="molecule type" value="Genomic_DNA"/>
</dbReference>